<keyword evidence="4" id="KW-0798">TonB box</keyword>
<dbReference type="GO" id="GO:0015344">
    <property type="term" value="F:siderophore uptake transmembrane transporter activity"/>
    <property type="evidence" value="ECO:0007669"/>
    <property type="project" value="TreeGrafter"/>
</dbReference>
<dbReference type="SUPFAM" id="SSF56935">
    <property type="entry name" value="Porins"/>
    <property type="match status" value="1"/>
</dbReference>
<evidence type="ECO:0008006" key="10">
    <source>
        <dbReference type="Google" id="ProtNLM"/>
    </source>
</evidence>
<dbReference type="Pfam" id="PF00593">
    <property type="entry name" value="TonB_dep_Rec_b-barrel"/>
    <property type="match status" value="1"/>
</dbReference>
<evidence type="ECO:0000256" key="3">
    <source>
        <dbReference type="ARBA" id="ARBA00022692"/>
    </source>
</evidence>
<organism evidence="9">
    <name type="scientific">marine sediment metagenome</name>
    <dbReference type="NCBI Taxonomy" id="412755"/>
    <lineage>
        <taxon>unclassified sequences</taxon>
        <taxon>metagenomes</taxon>
        <taxon>ecological metagenomes</taxon>
    </lineage>
</organism>
<comment type="subcellular location">
    <subcellularLocation>
        <location evidence="1">Cell outer membrane</location>
        <topology evidence="1">Multi-pass membrane protein</topology>
    </subcellularLocation>
</comment>
<dbReference type="GO" id="GO:0009279">
    <property type="term" value="C:cell outer membrane"/>
    <property type="evidence" value="ECO:0007669"/>
    <property type="project" value="UniProtKB-SubCell"/>
</dbReference>
<dbReference type="Gene3D" id="2.40.170.20">
    <property type="entry name" value="TonB-dependent receptor, beta-barrel domain"/>
    <property type="match status" value="1"/>
</dbReference>
<dbReference type="InterPro" id="IPR012910">
    <property type="entry name" value="Plug_dom"/>
</dbReference>
<dbReference type="EMBL" id="LAZR01000040">
    <property type="protein sequence ID" value="KKO00498.1"/>
    <property type="molecule type" value="Genomic_DNA"/>
</dbReference>
<dbReference type="PANTHER" id="PTHR30069:SF27">
    <property type="entry name" value="BLL4766 PROTEIN"/>
    <property type="match status" value="1"/>
</dbReference>
<proteinExistence type="predicted"/>
<comment type="caution">
    <text evidence="9">The sequence shown here is derived from an EMBL/GenBank/DDBJ whole genome shotgun (WGS) entry which is preliminary data.</text>
</comment>
<evidence type="ECO:0000256" key="1">
    <source>
        <dbReference type="ARBA" id="ARBA00004571"/>
    </source>
</evidence>
<dbReference type="InterPro" id="IPR000531">
    <property type="entry name" value="Beta-barrel_TonB"/>
</dbReference>
<accession>A0A0F9VKW1</accession>
<dbReference type="InterPro" id="IPR036942">
    <property type="entry name" value="Beta-barrel_TonB_sf"/>
</dbReference>
<evidence type="ECO:0000259" key="7">
    <source>
        <dbReference type="Pfam" id="PF00593"/>
    </source>
</evidence>
<evidence type="ECO:0000313" key="9">
    <source>
        <dbReference type="EMBL" id="KKO00498.1"/>
    </source>
</evidence>
<feature type="domain" description="TonB-dependent receptor-like beta-barrel" evidence="7">
    <location>
        <begin position="429"/>
        <end position="661"/>
    </location>
</feature>
<keyword evidence="2" id="KW-0813">Transport</keyword>
<evidence type="ECO:0000259" key="8">
    <source>
        <dbReference type="Pfam" id="PF07715"/>
    </source>
</evidence>
<evidence type="ECO:0000256" key="4">
    <source>
        <dbReference type="ARBA" id="ARBA00023077"/>
    </source>
</evidence>
<name>A0A0F9VKW1_9ZZZZ</name>
<dbReference type="Pfam" id="PF07715">
    <property type="entry name" value="Plug"/>
    <property type="match status" value="1"/>
</dbReference>
<dbReference type="Gene3D" id="2.170.130.10">
    <property type="entry name" value="TonB-dependent receptor, plug domain"/>
    <property type="match status" value="1"/>
</dbReference>
<dbReference type="PANTHER" id="PTHR30069">
    <property type="entry name" value="TONB-DEPENDENT OUTER MEMBRANE RECEPTOR"/>
    <property type="match status" value="1"/>
</dbReference>
<gene>
    <name evidence="9" type="ORF">LCGC14_0125890</name>
</gene>
<evidence type="ECO:0000256" key="6">
    <source>
        <dbReference type="ARBA" id="ARBA00023237"/>
    </source>
</evidence>
<dbReference type="PROSITE" id="PS52016">
    <property type="entry name" value="TONB_DEPENDENT_REC_3"/>
    <property type="match status" value="1"/>
</dbReference>
<keyword evidence="5" id="KW-0472">Membrane</keyword>
<keyword evidence="3" id="KW-0812">Transmembrane</keyword>
<evidence type="ECO:0000256" key="5">
    <source>
        <dbReference type="ARBA" id="ARBA00023136"/>
    </source>
</evidence>
<dbReference type="AlphaFoldDB" id="A0A0F9VKW1"/>
<evidence type="ECO:0000256" key="2">
    <source>
        <dbReference type="ARBA" id="ARBA00022448"/>
    </source>
</evidence>
<reference evidence="9" key="1">
    <citation type="journal article" date="2015" name="Nature">
        <title>Complex archaea that bridge the gap between prokaryotes and eukaryotes.</title>
        <authorList>
            <person name="Spang A."/>
            <person name="Saw J.H."/>
            <person name="Jorgensen S.L."/>
            <person name="Zaremba-Niedzwiedzka K."/>
            <person name="Martijn J."/>
            <person name="Lind A.E."/>
            <person name="van Eijk R."/>
            <person name="Schleper C."/>
            <person name="Guy L."/>
            <person name="Ettema T.J."/>
        </authorList>
    </citation>
    <scope>NUCLEOTIDE SEQUENCE</scope>
</reference>
<keyword evidence="6" id="KW-0998">Cell outer membrane</keyword>
<dbReference type="GO" id="GO:0044718">
    <property type="term" value="P:siderophore transmembrane transport"/>
    <property type="evidence" value="ECO:0007669"/>
    <property type="project" value="TreeGrafter"/>
</dbReference>
<feature type="domain" description="TonB-dependent receptor plug" evidence="8">
    <location>
        <begin position="48"/>
        <end position="156"/>
    </location>
</feature>
<dbReference type="InterPro" id="IPR037066">
    <property type="entry name" value="Plug_dom_sf"/>
</dbReference>
<dbReference type="InterPro" id="IPR039426">
    <property type="entry name" value="TonB-dep_rcpt-like"/>
</dbReference>
<sequence length="729" mass="83125">MFKFRFRVISAVFGLGMVQPALAMEDLVLGRVELPTVLSATRLKQAPAEVPGSMTVLDRQLIRASGARDIPELLRLVPGMKIGYHLGNKSNVNYHGTNVTEARRLQVLVDGRSVYRPGLATVDWTDIPLAMEDIERIEVFRGPNTAAYGANALMGVINIISRDPRSTLGTRLKITTGNRGVQDLYGSHGTEVGNTHLRLSIFAKEDTGFDIDDYDREFRDDRRLNAFNLAGNTQLNGSQSLNWQVGAKEGTNQEDYDYEPMAPDQSLYNEDGSVPDFAYDRQIHAHYPPSDTSARDLFASARWTNDLSPTHSLQIKTYVQHMERLRDWRACDSPVVFSPELKAIFEVDPRLARRMNNYFRGERAIEVLERDFRNQPGLFEQAQAVIAQHNAIRDIGPTCWDLGQNLRESRFEVEIQDTLQLSDSLRSVFGSNVRYDRVASDTLFGGTVDNQTLQVFGNLEFRPHERWLLHAAGLWEDDQLIGDSFSPRLAVHFFLHPNHSLRAVYSEAVRSPDMYENNAYWTYTPTNLSGPPIASDEYYALAQGPGDLEQERMRSREIGYNGHIHQIGLSIDIKAFYDEISNMMSEPLQIKSFIPNNDNFARFTGAETQIDWQATRRDRLRLTYAYIDFVATRSLDQRLTARNSGSAAWLRQWPAGIESSLIYYGADKLNERRFERLDSRLAKRFGSTNRASMEIALTWQHRLDDEGLTWPENIHNTRNHYYLSAELSF</sequence>
<protein>
    <recommendedName>
        <fullName evidence="10">TonB-dependent receptor plug domain-containing protein</fullName>
    </recommendedName>
</protein>